<evidence type="ECO:0000313" key="5">
    <source>
        <dbReference type="Proteomes" id="UP000182347"/>
    </source>
</evidence>
<dbReference type="InterPro" id="IPR014217">
    <property type="entry name" value="Spore_III_AA"/>
</dbReference>
<evidence type="ECO:0000313" key="4">
    <source>
        <dbReference type="EMBL" id="SDL62456.1"/>
    </source>
</evidence>
<dbReference type="SMART" id="SM00382">
    <property type="entry name" value="AAA"/>
    <property type="match status" value="1"/>
</dbReference>
<reference evidence="5" key="1">
    <citation type="submission" date="2016-10" db="EMBL/GenBank/DDBJ databases">
        <authorList>
            <person name="Varghese N."/>
            <person name="Submissions S."/>
        </authorList>
    </citation>
    <scope>NUCLEOTIDE SEQUENCE [LARGE SCALE GENOMIC DNA]</scope>
    <source>
        <strain evidence="5">CGMCC 1.6199</strain>
    </source>
</reference>
<keyword evidence="1" id="KW-0547">Nucleotide-binding</keyword>
<keyword evidence="2" id="KW-0067">ATP-binding</keyword>
<accession>A0A1G9LKN2</accession>
<feature type="domain" description="AAA+ ATPase" evidence="3">
    <location>
        <begin position="136"/>
        <end position="283"/>
    </location>
</feature>
<dbReference type="InterPro" id="IPR027417">
    <property type="entry name" value="P-loop_NTPase"/>
</dbReference>
<dbReference type="EMBL" id="FNHF01000001">
    <property type="protein sequence ID" value="SDL62456.1"/>
    <property type="molecule type" value="Genomic_DNA"/>
</dbReference>
<evidence type="ECO:0000259" key="3">
    <source>
        <dbReference type="SMART" id="SM00382"/>
    </source>
</evidence>
<dbReference type="AlphaFoldDB" id="A0A1G9LKN2"/>
<dbReference type="NCBIfam" id="TIGR02858">
    <property type="entry name" value="spore_III_AA"/>
    <property type="match status" value="1"/>
</dbReference>
<organism evidence="4 5">
    <name type="scientific">Sediminibacillus halophilus</name>
    <dbReference type="NCBI Taxonomy" id="482461"/>
    <lineage>
        <taxon>Bacteria</taxon>
        <taxon>Bacillati</taxon>
        <taxon>Bacillota</taxon>
        <taxon>Bacilli</taxon>
        <taxon>Bacillales</taxon>
        <taxon>Bacillaceae</taxon>
        <taxon>Sediminibacillus</taxon>
    </lineage>
</organism>
<proteinExistence type="predicted"/>
<dbReference type="STRING" id="482461.SAMN05216244_0163"/>
<protein>
    <submittedName>
        <fullName evidence="4">Stage III sporulation protein AA</fullName>
    </submittedName>
</protein>
<dbReference type="OrthoDB" id="9768243at2"/>
<gene>
    <name evidence="4" type="ORF">SAMN05216244_0163</name>
</gene>
<dbReference type="Gene3D" id="3.40.50.300">
    <property type="entry name" value="P-loop containing nucleotide triphosphate hydrolases"/>
    <property type="match status" value="1"/>
</dbReference>
<dbReference type="RefSeq" id="WP_074596987.1">
    <property type="nucleotide sequence ID" value="NZ_FNHF01000001.1"/>
</dbReference>
<dbReference type="InterPro" id="IPR003593">
    <property type="entry name" value="AAA+_ATPase"/>
</dbReference>
<evidence type="ECO:0000256" key="2">
    <source>
        <dbReference type="ARBA" id="ARBA00022840"/>
    </source>
</evidence>
<evidence type="ECO:0000256" key="1">
    <source>
        <dbReference type="ARBA" id="ARBA00022741"/>
    </source>
</evidence>
<dbReference type="InterPro" id="IPR045735">
    <property type="entry name" value="Spore_III_AA_AAA+_ATPase"/>
</dbReference>
<dbReference type="Proteomes" id="UP000182347">
    <property type="component" value="Unassembled WGS sequence"/>
</dbReference>
<dbReference type="Pfam" id="PF19568">
    <property type="entry name" value="Spore_III_AA"/>
    <property type="match status" value="1"/>
</dbReference>
<dbReference type="GO" id="GO:0005524">
    <property type="term" value="F:ATP binding"/>
    <property type="evidence" value="ECO:0007669"/>
    <property type="project" value="UniProtKB-KW"/>
</dbReference>
<dbReference type="PANTHER" id="PTHR20953">
    <property type="entry name" value="KINASE-RELATED"/>
    <property type="match status" value="1"/>
</dbReference>
<name>A0A1G9LKN2_9BACI</name>
<sequence>MEEILRLFSEPSRTSLASIIGKRWTSLQEIRVRLSRPIELIFDSRNEWANGLIPMKEDGIFLLNQISQFSLYRLEDELREGFITIEGGHRIGLSGKVNTVKGSVKAIKDISSFNIRIAKEKQGSAEEIIPFLYEKDYLNTLIIGPPQTGKTTMLRDIVRMVSSGWGQATGRKTAVIDERSEIGGSVDGIPQHNLGPRTDIMDACPKADGMMMMIRSMSPEVLLVDEIGSEKDVQALMEALYAGVKVICSIHGDYLHELKKRPSLLPLFESNAFQRYVVLEKKVAPGTVKWILNESGERIERKQRCRQNEVDRSNSTALRNYVGRF</sequence>
<dbReference type="SUPFAM" id="SSF52540">
    <property type="entry name" value="P-loop containing nucleoside triphosphate hydrolases"/>
    <property type="match status" value="1"/>
</dbReference>
<dbReference type="PANTHER" id="PTHR20953:SF3">
    <property type="entry name" value="P-LOOP CONTAINING NUCLEOSIDE TRIPHOSPHATE HYDROLASES SUPERFAMILY PROTEIN"/>
    <property type="match status" value="1"/>
</dbReference>
<keyword evidence="5" id="KW-1185">Reference proteome</keyword>